<evidence type="ECO:0000259" key="3">
    <source>
        <dbReference type="Pfam" id="PF05368"/>
    </source>
</evidence>
<dbReference type="Gene3D" id="3.90.25.10">
    <property type="entry name" value="UDP-galactose 4-epimerase, domain 1"/>
    <property type="match status" value="1"/>
</dbReference>
<dbReference type="Proteomes" id="UP000662939">
    <property type="component" value="Chromosome"/>
</dbReference>
<keyword evidence="2" id="KW-0521">NADP</keyword>
<accession>A0A895XPK7</accession>
<gene>
    <name evidence="4" type="ORF">JQS30_14865</name>
</gene>
<dbReference type="KEGG" id="nav:JQS30_14865"/>
<dbReference type="RefSeq" id="WP_213171026.1">
    <property type="nucleotide sequence ID" value="NZ_CP070496.1"/>
</dbReference>
<comment type="similarity">
    <text evidence="1">Belongs to the NmrA-type oxidoreductase family.</text>
</comment>
<name>A0A895XPK7_9ACTN</name>
<evidence type="ECO:0000256" key="2">
    <source>
        <dbReference type="ARBA" id="ARBA00022857"/>
    </source>
</evidence>
<evidence type="ECO:0000256" key="1">
    <source>
        <dbReference type="ARBA" id="ARBA00006328"/>
    </source>
</evidence>
<evidence type="ECO:0000313" key="4">
    <source>
        <dbReference type="EMBL" id="QSB05025.1"/>
    </source>
</evidence>
<dbReference type="PANTHER" id="PTHR42748">
    <property type="entry name" value="NITROGEN METABOLITE REPRESSION PROTEIN NMRA FAMILY MEMBER"/>
    <property type="match status" value="1"/>
</dbReference>
<dbReference type="Pfam" id="PF05368">
    <property type="entry name" value="NmrA"/>
    <property type="match status" value="1"/>
</dbReference>
<organism evidence="4 5">
    <name type="scientific">Natronoglycomyces albus</name>
    <dbReference type="NCBI Taxonomy" id="2811108"/>
    <lineage>
        <taxon>Bacteria</taxon>
        <taxon>Bacillati</taxon>
        <taxon>Actinomycetota</taxon>
        <taxon>Actinomycetes</taxon>
        <taxon>Glycomycetales</taxon>
        <taxon>Glycomycetaceae</taxon>
        <taxon>Natronoglycomyces</taxon>
    </lineage>
</organism>
<dbReference type="InterPro" id="IPR036291">
    <property type="entry name" value="NAD(P)-bd_dom_sf"/>
</dbReference>
<dbReference type="InterPro" id="IPR008030">
    <property type="entry name" value="NmrA-like"/>
</dbReference>
<keyword evidence="5" id="KW-1185">Reference proteome</keyword>
<evidence type="ECO:0000313" key="5">
    <source>
        <dbReference type="Proteomes" id="UP000662939"/>
    </source>
</evidence>
<dbReference type="EMBL" id="CP070496">
    <property type="protein sequence ID" value="QSB05025.1"/>
    <property type="molecule type" value="Genomic_DNA"/>
</dbReference>
<protein>
    <submittedName>
        <fullName evidence="4">NmrA/HSCARG family protein</fullName>
    </submittedName>
</protein>
<dbReference type="PANTHER" id="PTHR42748:SF7">
    <property type="entry name" value="NMRA LIKE REDOX SENSOR 1-RELATED"/>
    <property type="match status" value="1"/>
</dbReference>
<proteinExistence type="inferred from homology"/>
<dbReference type="SUPFAM" id="SSF51735">
    <property type="entry name" value="NAD(P)-binding Rossmann-fold domains"/>
    <property type="match status" value="1"/>
</dbReference>
<dbReference type="AlphaFoldDB" id="A0A895XPK7"/>
<feature type="domain" description="NmrA-like" evidence="3">
    <location>
        <begin position="6"/>
        <end position="233"/>
    </location>
</feature>
<dbReference type="Gene3D" id="3.40.50.720">
    <property type="entry name" value="NAD(P)-binding Rossmann-like Domain"/>
    <property type="match status" value="1"/>
</dbReference>
<sequence>MIPKTAPILVTGATGQQGAAVIHHLRRGGWNVRAFVRDPNAPSSAALAESGVELVVGDLDDRASLEHAAQGTYGIFAVTPIESSPAREIAWGENIIAAAHSAHSRHVVFSSVLGSIRDSGVPDWDTKRVIEERLEHSGLPVTILRPVRFMENHATTSPMGGIVDETLVFLFAADDPVQLVAVDDIGAFAALAFADPERYLGATIELAGDEVTSHEAVTQISEAVGHTITYRQWQPGDPIGVDPASEQVLQQAGERLSAAGRAGDLWSADIPALRRTYPGLTDFATWLRLGGAQRIKQIL</sequence>
<dbReference type="CDD" id="cd05251">
    <property type="entry name" value="NmrA_like_SDR_a"/>
    <property type="match status" value="1"/>
</dbReference>
<reference evidence="4" key="1">
    <citation type="submission" date="2021-02" db="EMBL/GenBank/DDBJ databases">
        <title>Natronoglycomyces albus gen. nov., sp. nov, a haloalkaliphilic actinobacterium from a soda solonchak soil.</title>
        <authorList>
            <person name="Sorokin D.Y."/>
            <person name="Khijniak T.V."/>
            <person name="Zakharycheva A.P."/>
            <person name="Boueva O.V."/>
            <person name="Ariskina E.V."/>
            <person name="Hahnke R.L."/>
            <person name="Bunk B."/>
            <person name="Sproer C."/>
            <person name="Schumann P."/>
            <person name="Evtushenko L.I."/>
            <person name="Kublanov I.V."/>
        </authorList>
    </citation>
    <scope>NUCLEOTIDE SEQUENCE</scope>
    <source>
        <strain evidence="4">DSM 106290</strain>
    </source>
</reference>
<dbReference type="InterPro" id="IPR051164">
    <property type="entry name" value="NmrA-like_oxidored"/>
</dbReference>